<feature type="signal peptide" evidence="1">
    <location>
        <begin position="1"/>
        <end position="17"/>
    </location>
</feature>
<gene>
    <name evidence="2" type="primary">Acey_s0001.g147</name>
    <name evidence="2" type="ORF">Y032_0001g147</name>
</gene>
<proteinExistence type="predicted"/>
<feature type="chain" id="PRO_5001490227" evidence="1">
    <location>
        <begin position="18"/>
        <end position="142"/>
    </location>
</feature>
<evidence type="ECO:0000313" key="3">
    <source>
        <dbReference type="Proteomes" id="UP000024635"/>
    </source>
</evidence>
<keyword evidence="1" id="KW-0732">Signal</keyword>
<reference evidence="3" key="1">
    <citation type="journal article" date="2015" name="Nat. Genet.">
        <title>The genome and transcriptome of the zoonotic hookworm Ancylostoma ceylanicum identify infection-specific gene families.</title>
        <authorList>
            <person name="Schwarz E.M."/>
            <person name="Hu Y."/>
            <person name="Antoshechkin I."/>
            <person name="Miller M.M."/>
            <person name="Sternberg P.W."/>
            <person name="Aroian R.V."/>
        </authorList>
    </citation>
    <scope>NUCLEOTIDE SEQUENCE</scope>
    <source>
        <strain evidence="3">HY135</strain>
    </source>
</reference>
<comment type="caution">
    <text evidence="2">The sequence shown here is derived from an EMBL/GenBank/DDBJ whole genome shotgun (WGS) entry which is preliminary data.</text>
</comment>
<dbReference type="Proteomes" id="UP000024635">
    <property type="component" value="Unassembled WGS sequence"/>
</dbReference>
<organism evidence="2 3">
    <name type="scientific">Ancylostoma ceylanicum</name>
    <dbReference type="NCBI Taxonomy" id="53326"/>
    <lineage>
        <taxon>Eukaryota</taxon>
        <taxon>Metazoa</taxon>
        <taxon>Ecdysozoa</taxon>
        <taxon>Nematoda</taxon>
        <taxon>Chromadorea</taxon>
        <taxon>Rhabditida</taxon>
        <taxon>Rhabditina</taxon>
        <taxon>Rhabditomorpha</taxon>
        <taxon>Strongyloidea</taxon>
        <taxon>Ancylostomatidae</taxon>
        <taxon>Ancylostomatinae</taxon>
        <taxon>Ancylostoma</taxon>
    </lineage>
</organism>
<keyword evidence="3" id="KW-1185">Reference proteome</keyword>
<sequence>MLLLVNLFLQGKITVRSSVEDDTYQVLQESSGDGFPPQVVTQETADEVLLKAVCQVVLSIKVSTESNSSRRAGSNDVLEIRKKKRSKFQLLKQNVILTWTSFSGRRQGGSGEKSRLFIEMNFSAAAIIERTSISVLEDNAVP</sequence>
<evidence type="ECO:0000256" key="1">
    <source>
        <dbReference type="SAM" id="SignalP"/>
    </source>
</evidence>
<dbReference type="EMBL" id="JARK01001337">
    <property type="protein sequence ID" value="EYC33897.1"/>
    <property type="molecule type" value="Genomic_DNA"/>
</dbReference>
<name>A0A016W3L8_9BILA</name>
<protein>
    <submittedName>
        <fullName evidence="2">Uncharacterized protein</fullName>
    </submittedName>
</protein>
<accession>A0A016W3L8</accession>
<dbReference type="AlphaFoldDB" id="A0A016W3L8"/>
<evidence type="ECO:0000313" key="2">
    <source>
        <dbReference type="EMBL" id="EYC33897.1"/>
    </source>
</evidence>